<keyword evidence="7" id="KW-0472">Membrane</keyword>
<sequence length="288" mass="31228">GDVYDEKDVTSDVYQDWANLYQTNESGDFELDYSNISEDLALGAFISSSEKEKILKENPNAKVIVKKGNLVVSFPLNMLPIDQDFALNILKDSKDYANSLSPVYDFIIVKDDNTFVKEFKDHPVQLKFIIDPSKVTNWDDVKVKYIDDKGVMQDEVIKIISINKTTGEVVAEVTHFSKYGVFQIASSTNTGSTDNDTSNTGYTDKGSSNNGTSNTGSTNGTASGSTSTSQTSTTTNTNSGSTNSVSTAGNTLPDTATNSFDLLALGLLLISLGGIVLFVRRKNSLKVN</sequence>
<keyword evidence="3" id="KW-0964">Secreted</keyword>
<keyword evidence="7" id="KW-1133">Transmembrane helix</keyword>
<organism evidence="9 10">
    <name type="scientific">Neobacillus bataviensis LMG 21833</name>
    <dbReference type="NCBI Taxonomy" id="1117379"/>
    <lineage>
        <taxon>Bacteria</taxon>
        <taxon>Bacillati</taxon>
        <taxon>Bacillota</taxon>
        <taxon>Bacilli</taxon>
        <taxon>Bacillales</taxon>
        <taxon>Bacillaceae</taxon>
        <taxon>Neobacillus</taxon>
    </lineage>
</organism>
<dbReference type="PATRIC" id="fig|1117379.3.peg.282"/>
<evidence type="ECO:0000256" key="2">
    <source>
        <dbReference type="ARBA" id="ARBA00022512"/>
    </source>
</evidence>
<keyword evidence="2" id="KW-0134">Cell wall</keyword>
<evidence type="ECO:0000313" key="9">
    <source>
        <dbReference type="EMBL" id="EKN71505.1"/>
    </source>
</evidence>
<accession>K6CK50</accession>
<dbReference type="RefSeq" id="WP_007083313.1">
    <property type="nucleotide sequence ID" value="NZ_AJLS01000007.1"/>
</dbReference>
<evidence type="ECO:0000256" key="3">
    <source>
        <dbReference type="ARBA" id="ARBA00022525"/>
    </source>
</evidence>
<dbReference type="eggNOG" id="COG5386">
    <property type="taxonomic scope" value="Bacteria"/>
</dbReference>
<dbReference type="AlphaFoldDB" id="K6CK50"/>
<evidence type="ECO:0000256" key="7">
    <source>
        <dbReference type="SAM" id="Phobius"/>
    </source>
</evidence>
<evidence type="ECO:0000259" key="8">
    <source>
        <dbReference type="PROSITE" id="PS50847"/>
    </source>
</evidence>
<feature type="transmembrane region" description="Helical" evidence="7">
    <location>
        <begin position="262"/>
        <end position="279"/>
    </location>
</feature>
<keyword evidence="7" id="KW-0812">Transmembrane</keyword>
<proteinExistence type="predicted"/>
<dbReference type="NCBIfam" id="TIGR01167">
    <property type="entry name" value="LPXTG_anchor"/>
    <property type="match status" value="1"/>
</dbReference>
<dbReference type="STRING" id="1117379.BABA_01350"/>
<gene>
    <name evidence="9" type="ORF">BABA_01350</name>
</gene>
<comment type="subcellular location">
    <subcellularLocation>
        <location evidence="1">Secreted</location>
        <location evidence="1">Cell wall</location>
        <topology evidence="1">Peptidoglycan-anchor</topology>
    </subcellularLocation>
</comment>
<evidence type="ECO:0000256" key="1">
    <source>
        <dbReference type="ARBA" id="ARBA00004168"/>
    </source>
</evidence>
<feature type="region of interest" description="Disordered" evidence="6">
    <location>
        <begin position="190"/>
        <end position="250"/>
    </location>
</feature>
<evidence type="ECO:0000256" key="4">
    <source>
        <dbReference type="ARBA" id="ARBA00022729"/>
    </source>
</evidence>
<dbReference type="EMBL" id="AJLS01000007">
    <property type="protein sequence ID" value="EKN71505.1"/>
    <property type="molecule type" value="Genomic_DNA"/>
</dbReference>
<feature type="non-terminal residue" evidence="9">
    <location>
        <position position="1"/>
    </location>
</feature>
<keyword evidence="5" id="KW-0572">Peptidoglycan-anchor</keyword>
<name>K6CK50_9BACI</name>
<dbReference type="OrthoDB" id="9801679at2"/>
<feature type="domain" description="Gram-positive cocci surface proteins LPxTG" evidence="8">
    <location>
        <begin position="252"/>
        <end position="288"/>
    </location>
</feature>
<evidence type="ECO:0000256" key="6">
    <source>
        <dbReference type="SAM" id="MobiDB-lite"/>
    </source>
</evidence>
<evidence type="ECO:0000256" key="5">
    <source>
        <dbReference type="ARBA" id="ARBA00023088"/>
    </source>
</evidence>
<evidence type="ECO:0000313" key="10">
    <source>
        <dbReference type="Proteomes" id="UP000006316"/>
    </source>
</evidence>
<dbReference type="PROSITE" id="PS50847">
    <property type="entry name" value="GRAM_POS_ANCHORING"/>
    <property type="match status" value="1"/>
</dbReference>
<comment type="caution">
    <text evidence="9">The sequence shown here is derived from an EMBL/GenBank/DDBJ whole genome shotgun (WGS) entry which is preliminary data.</text>
</comment>
<dbReference type="InterPro" id="IPR019931">
    <property type="entry name" value="LPXTG_anchor"/>
</dbReference>
<dbReference type="Proteomes" id="UP000006316">
    <property type="component" value="Unassembled WGS sequence"/>
</dbReference>
<keyword evidence="10" id="KW-1185">Reference proteome</keyword>
<protein>
    <recommendedName>
        <fullName evidence="8">Gram-positive cocci surface proteins LPxTG domain-containing protein</fullName>
    </recommendedName>
</protein>
<reference evidence="9 10" key="1">
    <citation type="journal article" date="2012" name="Front. Microbiol.">
        <title>Redundancy and modularity in membrane-associated dissimilatory nitrate reduction in Bacillus.</title>
        <authorList>
            <person name="Heylen K."/>
            <person name="Keltjens J."/>
        </authorList>
    </citation>
    <scope>NUCLEOTIDE SEQUENCE [LARGE SCALE GENOMIC DNA]</scope>
    <source>
        <strain evidence="10">LMG 21833T</strain>
    </source>
</reference>
<keyword evidence="4" id="KW-0732">Signal</keyword>
<dbReference type="Pfam" id="PF00746">
    <property type="entry name" value="Gram_pos_anchor"/>
    <property type="match status" value="1"/>
</dbReference>